<sequence length="168" mass="19111">MAEPAAKKARVDEYADWMGAYKMNLSEVLVKDCEGKSLHEIADGPLHALQGITERADDMMEILGVKTVREFGNWKYAKWASAIKLLSELEREGKRPDLLPANADKWSIWLRGNPKADELLGSHHIDTIDKLATWKYILWARAISDLVDVEETLTPAERKQKALLKRLE</sequence>
<organism evidence="1 2">
    <name type="scientific">Porphyridium purpureum</name>
    <name type="common">Red alga</name>
    <name type="synonym">Porphyridium cruentum</name>
    <dbReference type="NCBI Taxonomy" id="35688"/>
    <lineage>
        <taxon>Eukaryota</taxon>
        <taxon>Rhodophyta</taxon>
        <taxon>Bangiophyceae</taxon>
        <taxon>Porphyridiales</taxon>
        <taxon>Porphyridiaceae</taxon>
        <taxon>Porphyridium</taxon>
    </lineage>
</organism>
<accession>A0A5J4YKD4</accession>
<evidence type="ECO:0000313" key="1">
    <source>
        <dbReference type="EMBL" id="KAA8491555.1"/>
    </source>
</evidence>
<reference evidence="2" key="1">
    <citation type="journal article" date="2019" name="Nat. Commun.">
        <title>Expansion of phycobilisome linker gene families in mesophilic red algae.</title>
        <authorList>
            <person name="Lee J."/>
            <person name="Kim D."/>
            <person name="Bhattacharya D."/>
            <person name="Yoon H.S."/>
        </authorList>
    </citation>
    <scope>NUCLEOTIDE SEQUENCE [LARGE SCALE GENOMIC DNA]</scope>
    <source>
        <strain evidence="2">CCMP 1328</strain>
    </source>
</reference>
<comment type="caution">
    <text evidence="1">The sequence shown here is derived from an EMBL/GenBank/DDBJ whole genome shotgun (WGS) entry which is preliminary data.</text>
</comment>
<dbReference type="Proteomes" id="UP000324585">
    <property type="component" value="Unassembled WGS sequence"/>
</dbReference>
<keyword evidence="2" id="KW-1185">Reference proteome</keyword>
<gene>
    <name evidence="1" type="ORF">FVE85_2570</name>
</gene>
<dbReference type="OrthoDB" id="539213at2759"/>
<proteinExistence type="predicted"/>
<dbReference type="EMBL" id="VRMN01000013">
    <property type="protein sequence ID" value="KAA8491555.1"/>
    <property type="molecule type" value="Genomic_DNA"/>
</dbReference>
<name>A0A5J4YKD4_PORPP</name>
<evidence type="ECO:0000313" key="2">
    <source>
        <dbReference type="Proteomes" id="UP000324585"/>
    </source>
</evidence>
<dbReference type="AlphaFoldDB" id="A0A5J4YKD4"/>
<protein>
    <submittedName>
        <fullName evidence="1">Uncharacterized protein</fullName>
    </submittedName>
</protein>